<dbReference type="Pfam" id="PF13148">
    <property type="entry name" value="DUF3987"/>
    <property type="match status" value="1"/>
</dbReference>
<organism evidence="2 3">
    <name type="scientific">Noviherbaspirillum sedimenti</name>
    <dbReference type="NCBI Taxonomy" id="2320865"/>
    <lineage>
        <taxon>Bacteria</taxon>
        <taxon>Pseudomonadati</taxon>
        <taxon>Pseudomonadota</taxon>
        <taxon>Betaproteobacteria</taxon>
        <taxon>Burkholderiales</taxon>
        <taxon>Oxalobacteraceae</taxon>
        <taxon>Noviherbaspirillum</taxon>
    </lineage>
</organism>
<dbReference type="OrthoDB" id="9067983at2"/>
<feature type="coiled-coil region" evidence="1">
    <location>
        <begin position="138"/>
        <end position="172"/>
    </location>
</feature>
<keyword evidence="3" id="KW-1185">Reference proteome</keyword>
<protein>
    <submittedName>
        <fullName evidence="2">DUF3987 domain-containing protein</fullName>
    </submittedName>
</protein>
<dbReference type="AlphaFoldDB" id="A0A3A3GJY6"/>
<evidence type="ECO:0000256" key="1">
    <source>
        <dbReference type="SAM" id="Coils"/>
    </source>
</evidence>
<comment type="caution">
    <text evidence="2">The sequence shown here is derived from an EMBL/GenBank/DDBJ whole genome shotgun (WGS) entry which is preliminary data.</text>
</comment>
<sequence>MIDAQTDFNDLHQKFGAEAVRDCIEAARSPAPEAWPEPEPLGAFIESLDYPVAALPAIIREAVQEVISFVQAPVALAAGSALSAVSVALQGLYDVQRAPGLTGVCSLYLLSIADSGERKSSCDGYFRQGLESWQREQEELLKSLVQQYRADLEAWESEKAGIKEAIKRAAKDGKDTGALKKALRDLEGDKPEPVRVPCLIRGDDTPENLGWALMREWPSAGVLSSEAGIVFGSHGMGGDSVTRNLALLNVLWDGGGMKIGRRTSESYRIEGARLTMGLQVQEATLRAFFDKTKGLARGTGFLARFLIAWPTSTMGTRFYTQAPDWQCVGAFNQRIRALLDSPLSIDEDGRLTTVTLALSEQAHAIWVQYLNAIEAQLAPDGDLEAVKDVASKSADNAARLAALFHVFEQGAGPITADAMKRGAQVAAWYLHEARRFLGQFALPVELMNAERLERWMIQHCRREGCGEVSTQTAMQYSPLRDKSSLMASVSQLEERNRARLHTDGKKKMIVINPALLEVRP</sequence>
<name>A0A3A3GJY6_9BURK</name>
<dbReference type="InterPro" id="IPR025048">
    <property type="entry name" value="DUF3987"/>
</dbReference>
<proteinExistence type="predicted"/>
<dbReference type="EMBL" id="QYUQ01000002">
    <property type="protein sequence ID" value="RJG01270.1"/>
    <property type="molecule type" value="Genomic_DNA"/>
</dbReference>
<reference evidence="3" key="1">
    <citation type="submission" date="2018-09" db="EMBL/GenBank/DDBJ databases">
        <authorList>
            <person name="Zhu H."/>
        </authorList>
    </citation>
    <scope>NUCLEOTIDE SEQUENCE [LARGE SCALE GENOMIC DNA]</scope>
    <source>
        <strain evidence="3">K1S02-23</strain>
    </source>
</reference>
<evidence type="ECO:0000313" key="3">
    <source>
        <dbReference type="Proteomes" id="UP000266327"/>
    </source>
</evidence>
<dbReference type="RefSeq" id="WP_119784720.1">
    <property type="nucleotide sequence ID" value="NZ_QYUQ01000002.1"/>
</dbReference>
<gene>
    <name evidence="2" type="ORF">D3878_06460</name>
</gene>
<keyword evidence="1" id="KW-0175">Coiled coil</keyword>
<accession>A0A3A3GJY6</accession>
<evidence type="ECO:0000313" key="2">
    <source>
        <dbReference type="EMBL" id="RJG01270.1"/>
    </source>
</evidence>
<dbReference type="Proteomes" id="UP000266327">
    <property type="component" value="Unassembled WGS sequence"/>
</dbReference>